<dbReference type="KEGG" id="cyn:Cyan7425_3090"/>
<organism evidence="1">
    <name type="scientific">Cyanothece sp. (strain PCC 7425 / ATCC 29141)</name>
    <dbReference type="NCBI Taxonomy" id="395961"/>
    <lineage>
        <taxon>Bacteria</taxon>
        <taxon>Bacillati</taxon>
        <taxon>Cyanobacteriota</taxon>
        <taxon>Cyanophyceae</taxon>
        <taxon>Gomontiellales</taxon>
        <taxon>Cyanothecaceae</taxon>
        <taxon>Cyanothece</taxon>
    </lineage>
</organism>
<dbReference type="AlphaFoldDB" id="B8HMV2"/>
<proteinExistence type="predicted"/>
<dbReference type="EMBL" id="CP001344">
    <property type="protein sequence ID" value="ACL45421.1"/>
    <property type="molecule type" value="Genomic_DNA"/>
</dbReference>
<protein>
    <submittedName>
        <fullName evidence="1">Uncharacterized protein</fullName>
    </submittedName>
</protein>
<evidence type="ECO:0000313" key="1">
    <source>
        <dbReference type="EMBL" id="ACL45421.1"/>
    </source>
</evidence>
<name>B8HMV2_CYAP4</name>
<dbReference type="HOGENOM" id="CLU_2681549_0_0_3"/>
<accession>B8HMV2</accession>
<gene>
    <name evidence="1" type="ordered locus">Cyan7425_3090</name>
</gene>
<sequence length="74" mass="8333">MTTKLSPLYSTLSEVVDLAKCLQQTATSGEVQDYWSVGRQAIADRLVEQVNQLWSLTEPFFDATPPEEELKTLD</sequence>
<reference evidence="1" key="1">
    <citation type="submission" date="2009-01" db="EMBL/GenBank/DDBJ databases">
        <title>Complete sequence of chromosome Cyanothece sp. PCC 7425.</title>
        <authorList>
            <consortium name="US DOE Joint Genome Institute"/>
            <person name="Lucas S."/>
            <person name="Copeland A."/>
            <person name="Lapidus A."/>
            <person name="Glavina del Rio T."/>
            <person name="Dalin E."/>
            <person name="Tice H."/>
            <person name="Bruce D."/>
            <person name="Goodwin L."/>
            <person name="Pitluck S."/>
            <person name="Sims D."/>
            <person name="Meineke L."/>
            <person name="Brettin T."/>
            <person name="Detter J.C."/>
            <person name="Han C."/>
            <person name="Larimer F."/>
            <person name="Land M."/>
            <person name="Hauser L."/>
            <person name="Kyrpides N."/>
            <person name="Ovchinnikova G."/>
            <person name="Liberton M."/>
            <person name="Stoeckel J."/>
            <person name="Banerjee A."/>
            <person name="Singh A."/>
            <person name="Page L."/>
            <person name="Sato H."/>
            <person name="Zhao L."/>
            <person name="Sherman L."/>
            <person name="Pakrasi H."/>
            <person name="Richardson P."/>
        </authorList>
    </citation>
    <scope>NUCLEOTIDE SEQUENCE</scope>
    <source>
        <strain evidence="1">PCC 7425</strain>
    </source>
</reference>